<name>Q0FWG8_SALBH</name>
<keyword evidence="3" id="KW-1185">Reference proteome</keyword>
<dbReference type="Proteomes" id="UP000006230">
    <property type="component" value="Unassembled WGS sequence"/>
</dbReference>
<gene>
    <name evidence="2" type="ORF">R2601_03388</name>
</gene>
<dbReference type="AlphaFoldDB" id="Q0FWG8"/>
<feature type="region of interest" description="Disordered" evidence="1">
    <location>
        <begin position="1"/>
        <end position="46"/>
    </location>
</feature>
<proteinExistence type="predicted"/>
<dbReference type="HOGENOM" id="CLU_3186965_0_0_5"/>
<evidence type="ECO:0000256" key="1">
    <source>
        <dbReference type="SAM" id="MobiDB-lite"/>
    </source>
</evidence>
<organism evidence="2 3">
    <name type="scientific">Salipiger bermudensis (strain DSM 26914 / JCM 13377 / KCTC 12554 / HTCC2601)</name>
    <name type="common">Pelagibaca bermudensis</name>
    <dbReference type="NCBI Taxonomy" id="314265"/>
    <lineage>
        <taxon>Bacteria</taxon>
        <taxon>Pseudomonadati</taxon>
        <taxon>Pseudomonadota</taxon>
        <taxon>Alphaproteobacteria</taxon>
        <taxon>Rhodobacterales</taxon>
        <taxon>Roseobacteraceae</taxon>
        <taxon>Salipiger</taxon>
    </lineage>
</organism>
<dbReference type="EMBL" id="AATQ01000001">
    <property type="protein sequence ID" value="EAU48584.1"/>
    <property type="molecule type" value="Genomic_DNA"/>
</dbReference>
<sequence length="46" mass="4859">MRSRGHPGARPDRRPAGRAKTRPRSALPRGPGRGGSDHSISSATAR</sequence>
<reference evidence="2 3" key="1">
    <citation type="journal article" date="2010" name="J. Bacteriol.">
        <title>Genome sequences of Pelagibaca bermudensis HTCC2601T and Maritimibacter alkaliphilus HTCC2654T, the type strains of two marine Roseobacter genera.</title>
        <authorList>
            <person name="Thrash J.C."/>
            <person name="Cho J.C."/>
            <person name="Ferriera S."/>
            <person name="Johnson J."/>
            <person name="Vergin K.L."/>
            <person name="Giovannoni S.J."/>
        </authorList>
    </citation>
    <scope>NUCLEOTIDE SEQUENCE [LARGE SCALE GENOMIC DNA]</scope>
    <source>
        <strain evidence="3">DSM 26914 / JCM 13377 / KCTC 12554 / HTCC2601</strain>
    </source>
</reference>
<evidence type="ECO:0000313" key="2">
    <source>
        <dbReference type="EMBL" id="EAU48584.1"/>
    </source>
</evidence>
<comment type="caution">
    <text evidence="2">The sequence shown here is derived from an EMBL/GenBank/DDBJ whole genome shotgun (WGS) entry which is preliminary data.</text>
</comment>
<protein>
    <submittedName>
        <fullName evidence="2">Uncharacterized protein</fullName>
    </submittedName>
</protein>
<evidence type="ECO:0000313" key="3">
    <source>
        <dbReference type="Proteomes" id="UP000006230"/>
    </source>
</evidence>
<accession>Q0FWG8</accession>